<dbReference type="GO" id="GO:0005829">
    <property type="term" value="C:cytosol"/>
    <property type="evidence" value="ECO:0007669"/>
    <property type="project" value="TreeGrafter"/>
</dbReference>
<dbReference type="InterPro" id="IPR036812">
    <property type="entry name" value="NAD(P)_OxRdtase_dom_sf"/>
</dbReference>
<accession>A0A1K1MK35</accession>
<dbReference type="AlphaFoldDB" id="A0A1K1MK35"/>
<dbReference type="Proteomes" id="UP000183788">
    <property type="component" value="Unassembled WGS sequence"/>
</dbReference>
<feature type="domain" description="NADP-dependent oxidoreductase" evidence="2">
    <location>
        <begin position="48"/>
        <end position="354"/>
    </location>
</feature>
<evidence type="ECO:0000256" key="1">
    <source>
        <dbReference type="ARBA" id="ARBA00023002"/>
    </source>
</evidence>
<proteinExistence type="predicted"/>
<sequence length="362" mass="40379">MNGPNIGQLEIQLFIHGITSFRIYLATQNGNEMEFRQLGESELKVSAITFGAWAIGGWMWGGAERKDAVEAIKASIEEGVTSIDTAPIYGQGLSEEIVGEALKGMDRSKVQILTKFGMRWDLAKGEFGFKSKDNDGRDIDIYKYAGKESVILECENSLKRLGTDYIDLLQIHWPDSTTPIEETFEAVALLKQQGKIREAGVCNYNATQMEKAETVVKLASNQVPFSMVERNIEKETLPYCIEHKKGILAYSPLQRGLLTGKIKPGHKFGEGDTRAGSKYYKEENLVRINAFLDQIRPMAESKNVTLAQLVIRWTIERPGITVALVGARDANQAIQNARAINVKLAAEEIKYINDKLYQLALV</sequence>
<name>A0A1K1MK35_9BACT</name>
<dbReference type="Gene3D" id="3.20.20.100">
    <property type="entry name" value="NADP-dependent oxidoreductase domain"/>
    <property type="match status" value="1"/>
</dbReference>
<dbReference type="STRING" id="1004.SAMN05661012_00647"/>
<dbReference type="InterPro" id="IPR050523">
    <property type="entry name" value="AKR_Detox_Biosynth"/>
</dbReference>
<evidence type="ECO:0000259" key="2">
    <source>
        <dbReference type="Pfam" id="PF00248"/>
    </source>
</evidence>
<keyword evidence="1" id="KW-0560">Oxidoreductase</keyword>
<protein>
    <submittedName>
        <fullName evidence="3">Predicted oxidoreductase</fullName>
    </submittedName>
</protein>
<evidence type="ECO:0000313" key="4">
    <source>
        <dbReference type="Proteomes" id="UP000183788"/>
    </source>
</evidence>
<gene>
    <name evidence="3" type="ORF">SAMN05661012_00647</name>
</gene>
<dbReference type="Pfam" id="PF00248">
    <property type="entry name" value="Aldo_ket_red"/>
    <property type="match status" value="1"/>
</dbReference>
<dbReference type="EMBL" id="FPIZ01000002">
    <property type="protein sequence ID" value="SFW23511.1"/>
    <property type="molecule type" value="Genomic_DNA"/>
</dbReference>
<dbReference type="SUPFAM" id="SSF51430">
    <property type="entry name" value="NAD(P)-linked oxidoreductase"/>
    <property type="match status" value="1"/>
</dbReference>
<evidence type="ECO:0000313" key="3">
    <source>
        <dbReference type="EMBL" id="SFW23511.1"/>
    </source>
</evidence>
<organism evidence="3 4">
    <name type="scientific">Chitinophaga sancti</name>
    <dbReference type="NCBI Taxonomy" id="1004"/>
    <lineage>
        <taxon>Bacteria</taxon>
        <taxon>Pseudomonadati</taxon>
        <taxon>Bacteroidota</taxon>
        <taxon>Chitinophagia</taxon>
        <taxon>Chitinophagales</taxon>
        <taxon>Chitinophagaceae</taxon>
        <taxon>Chitinophaga</taxon>
    </lineage>
</organism>
<dbReference type="PANTHER" id="PTHR43364">
    <property type="entry name" value="NADH-SPECIFIC METHYLGLYOXAL REDUCTASE-RELATED"/>
    <property type="match status" value="1"/>
</dbReference>
<dbReference type="InterPro" id="IPR023210">
    <property type="entry name" value="NADP_OxRdtase_dom"/>
</dbReference>
<reference evidence="3 4" key="1">
    <citation type="submission" date="2016-11" db="EMBL/GenBank/DDBJ databases">
        <authorList>
            <person name="Jaros S."/>
            <person name="Januszkiewicz K."/>
            <person name="Wedrychowicz H."/>
        </authorList>
    </citation>
    <scope>NUCLEOTIDE SEQUENCE [LARGE SCALE GENOMIC DNA]</scope>
    <source>
        <strain evidence="3 4">DSM 784</strain>
    </source>
</reference>
<dbReference type="PANTHER" id="PTHR43364:SF4">
    <property type="entry name" value="NAD(P)-LINKED OXIDOREDUCTASE SUPERFAMILY PROTEIN"/>
    <property type="match status" value="1"/>
</dbReference>
<dbReference type="GO" id="GO:0016491">
    <property type="term" value="F:oxidoreductase activity"/>
    <property type="evidence" value="ECO:0007669"/>
    <property type="project" value="UniProtKB-KW"/>
</dbReference>